<keyword evidence="2" id="KW-1185">Reference proteome</keyword>
<dbReference type="WBParaSite" id="ACRNAN_scaffold11924.g11592.t1">
    <property type="protein sequence ID" value="ACRNAN_scaffold11924.g11592.t1"/>
    <property type="gene ID" value="ACRNAN_scaffold11924.g11592"/>
</dbReference>
<accession>A0A914CLG1</accession>
<dbReference type="Gene3D" id="3.20.20.80">
    <property type="entry name" value="Glycosidases"/>
    <property type="match status" value="1"/>
</dbReference>
<reference evidence="3" key="1">
    <citation type="submission" date="2022-11" db="UniProtKB">
        <authorList>
            <consortium name="WormBaseParasite"/>
        </authorList>
    </citation>
    <scope>IDENTIFICATION</scope>
</reference>
<dbReference type="InterPro" id="IPR017853">
    <property type="entry name" value="GH"/>
</dbReference>
<evidence type="ECO:0000313" key="3">
    <source>
        <dbReference type="WBParaSite" id="ACRNAN_scaffold11924.g11592.t1"/>
    </source>
</evidence>
<dbReference type="GO" id="GO:0016020">
    <property type="term" value="C:membrane"/>
    <property type="evidence" value="ECO:0007669"/>
    <property type="project" value="InterPro"/>
</dbReference>
<dbReference type="GO" id="GO:0016798">
    <property type="term" value="F:hydrolase activity, acting on glycosyl bonds"/>
    <property type="evidence" value="ECO:0007669"/>
    <property type="project" value="InterPro"/>
</dbReference>
<sequence>MYEWKVLNFTHITPLTSALGPGYLRFGGTHADSTMFYENPSTNTSFEGGKVVFSAKDLGQLYDFVNYTGWRLIMDINQQIFNEGTHVWNSSNAKSFLDYASSKQYSMDFELGNEPDLYASHGMGVLNGSEIAENYKLFKQLLNGYDLYKGSIIMGPSTTANGEKLNGTSLEILKDFIVSGGDQAVYAINIHHYYFRGQTATWGDFIEPKRLNGYKDVIQILQSINIHNKTLFNGESSSAYDGGAPNLSDTYLAGFIWLDKLGVGATFGMDAIMRQDMWGGNYGLLNGSQDPLPDYWLSLLYKKLVGETVYGVRIEGGDQYLRLYAASNRK</sequence>
<comment type="similarity">
    <text evidence="1">Belongs to the glycosyl hydrolase 79 family.</text>
</comment>
<evidence type="ECO:0000313" key="2">
    <source>
        <dbReference type="Proteomes" id="UP000887540"/>
    </source>
</evidence>
<dbReference type="GO" id="GO:0031012">
    <property type="term" value="C:extracellular matrix"/>
    <property type="evidence" value="ECO:0007669"/>
    <property type="project" value="TreeGrafter"/>
</dbReference>
<organism evidence="2 3">
    <name type="scientific">Acrobeloides nanus</name>
    <dbReference type="NCBI Taxonomy" id="290746"/>
    <lineage>
        <taxon>Eukaryota</taxon>
        <taxon>Metazoa</taxon>
        <taxon>Ecdysozoa</taxon>
        <taxon>Nematoda</taxon>
        <taxon>Chromadorea</taxon>
        <taxon>Rhabditida</taxon>
        <taxon>Tylenchina</taxon>
        <taxon>Cephalobomorpha</taxon>
        <taxon>Cephaloboidea</taxon>
        <taxon>Cephalobidae</taxon>
        <taxon>Acrobeloides</taxon>
    </lineage>
</organism>
<dbReference type="AlphaFoldDB" id="A0A914CLG1"/>
<evidence type="ECO:0000256" key="1">
    <source>
        <dbReference type="ARBA" id="ARBA00009800"/>
    </source>
</evidence>
<dbReference type="GO" id="GO:0005615">
    <property type="term" value="C:extracellular space"/>
    <property type="evidence" value="ECO:0007669"/>
    <property type="project" value="TreeGrafter"/>
</dbReference>
<dbReference type="PANTHER" id="PTHR46145">
    <property type="entry name" value="HEPARANASE"/>
    <property type="match status" value="1"/>
</dbReference>
<proteinExistence type="inferred from homology"/>
<name>A0A914CLG1_9BILA</name>
<protein>
    <submittedName>
        <fullName evidence="3">Glycoside hydrolase family 79 protein</fullName>
    </submittedName>
</protein>
<dbReference type="SUPFAM" id="SSF51445">
    <property type="entry name" value="(Trans)glycosidases"/>
    <property type="match status" value="1"/>
</dbReference>
<dbReference type="Proteomes" id="UP000887540">
    <property type="component" value="Unplaced"/>
</dbReference>
<dbReference type="PANTHER" id="PTHR46145:SF4">
    <property type="entry name" value="HEPARANASE"/>
    <property type="match status" value="1"/>
</dbReference>
<dbReference type="Pfam" id="PF03662">
    <property type="entry name" value="Glyco_hydro_79n"/>
    <property type="match status" value="1"/>
</dbReference>
<dbReference type="InterPro" id="IPR005199">
    <property type="entry name" value="Glyco_hydro_79"/>
</dbReference>